<dbReference type="InterPro" id="IPR007621">
    <property type="entry name" value="TPM_dom"/>
</dbReference>
<organism evidence="4 5">
    <name type="scientific">Paenibacillus selenitireducens</name>
    <dbReference type="NCBI Taxonomy" id="1324314"/>
    <lineage>
        <taxon>Bacteria</taxon>
        <taxon>Bacillati</taxon>
        <taxon>Bacillota</taxon>
        <taxon>Bacilli</taxon>
        <taxon>Bacillales</taxon>
        <taxon>Paenibacillaceae</taxon>
        <taxon>Paenibacillus</taxon>
    </lineage>
</organism>
<dbReference type="AlphaFoldDB" id="A0A1T2X997"/>
<dbReference type="STRING" id="1324314.BVG16_18960"/>
<evidence type="ECO:0000313" key="5">
    <source>
        <dbReference type="Proteomes" id="UP000190188"/>
    </source>
</evidence>
<evidence type="ECO:0000313" key="4">
    <source>
        <dbReference type="EMBL" id="OPA76276.1"/>
    </source>
</evidence>
<comment type="caution">
    <text evidence="4">The sequence shown here is derived from an EMBL/GenBank/DDBJ whole genome shotgun (WGS) entry which is preliminary data.</text>
</comment>
<name>A0A1T2X997_9BACL</name>
<dbReference type="Proteomes" id="UP000190188">
    <property type="component" value="Unassembled WGS sequence"/>
</dbReference>
<keyword evidence="2" id="KW-0472">Membrane</keyword>
<keyword evidence="2" id="KW-1133">Transmembrane helix</keyword>
<feature type="region of interest" description="Disordered" evidence="1">
    <location>
        <begin position="229"/>
        <end position="262"/>
    </location>
</feature>
<dbReference type="RefSeq" id="WP_078500550.1">
    <property type="nucleotide sequence ID" value="NZ_MSZX01000007.1"/>
</dbReference>
<dbReference type="Pfam" id="PF04536">
    <property type="entry name" value="TPM_phosphatase"/>
    <property type="match status" value="1"/>
</dbReference>
<dbReference type="OrthoDB" id="9806054at2"/>
<evidence type="ECO:0000256" key="1">
    <source>
        <dbReference type="SAM" id="MobiDB-lite"/>
    </source>
</evidence>
<gene>
    <name evidence="4" type="ORF">BVG16_18960</name>
</gene>
<proteinExistence type="predicted"/>
<evidence type="ECO:0000259" key="3">
    <source>
        <dbReference type="Pfam" id="PF04536"/>
    </source>
</evidence>
<feature type="compositionally biased region" description="Gly residues" evidence="1">
    <location>
        <begin position="241"/>
        <end position="254"/>
    </location>
</feature>
<protein>
    <recommendedName>
        <fullName evidence="3">TPM domain-containing protein</fullName>
    </recommendedName>
</protein>
<dbReference type="EMBL" id="MSZX01000007">
    <property type="protein sequence ID" value="OPA76276.1"/>
    <property type="molecule type" value="Genomic_DNA"/>
</dbReference>
<feature type="domain" description="TPM" evidence="3">
    <location>
        <begin position="35"/>
        <end position="155"/>
    </location>
</feature>
<dbReference type="Gene3D" id="3.10.310.50">
    <property type="match status" value="1"/>
</dbReference>
<feature type="transmembrane region" description="Helical" evidence="2">
    <location>
        <begin position="175"/>
        <end position="195"/>
    </location>
</feature>
<evidence type="ECO:0000256" key="2">
    <source>
        <dbReference type="SAM" id="Phobius"/>
    </source>
</evidence>
<keyword evidence="2" id="KW-0812">Transmembrane</keyword>
<sequence length="262" mass="28971">MRRQGAVLAVLFFFMVYLVVPGQIMAAAVEEKILIYDEAKLLTPEEFDELNTMANEYGAKRETDIIIITSKNGENVDVQDMTEAFYDEHAPGYDKSHGNAVILTMDMRNRDVYLAGFYKAEQYLDNGRIDKIRGKITSDLSSGDYKQAFEKYIKTSYKYMGFKPGVNPDNILFNIWFQLGGALAIGGIVVGMMVYRSGGRVTVNRQTYEDASNSGILDRQDQYIRTTVTKHKIEKSSGSSSSGGGGGVTGGGHSHSGSRGKF</sequence>
<keyword evidence="5" id="KW-1185">Reference proteome</keyword>
<reference evidence="4 5" key="1">
    <citation type="submission" date="2017-01" db="EMBL/GenBank/DDBJ databases">
        <title>Genome analysis of Paenibacillus selenitrireducens ES3-24.</title>
        <authorList>
            <person name="Xu D."/>
            <person name="Yao R."/>
            <person name="Zheng S."/>
        </authorList>
    </citation>
    <scope>NUCLEOTIDE SEQUENCE [LARGE SCALE GENOMIC DNA]</scope>
    <source>
        <strain evidence="4 5">ES3-24</strain>
    </source>
</reference>
<accession>A0A1T2X997</accession>